<protein>
    <recommendedName>
        <fullName evidence="3">Carboxylesterase</fullName>
    </recommendedName>
</protein>
<dbReference type="Gene3D" id="3.40.50.1820">
    <property type="entry name" value="alpha/beta hydrolase"/>
    <property type="match status" value="1"/>
</dbReference>
<comment type="caution">
    <text evidence="1">The sequence shown here is derived from an EMBL/GenBank/DDBJ whole genome shotgun (WGS) entry which is preliminary data.</text>
</comment>
<dbReference type="RefSeq" id="WP_036097729.1">
    <property type="nucleotide sequence ID" value="NZ_AODF01000024.1"/>
</dbReference>
<evidence type="ECO:0008006" key="3">
    <source>
        <dbReference type="Google" id="ProtNLM"/>
    </source>
</evidence>
<name>A0ABN0RE27_9LIST</name>
<evidence type="ECO:0000313" key="2">
    <source>
        <dbReference type="Proteomes" id="UP000019249"/>
    </source>
</evidence>
<accession>A0ABN0RE27</accession>
<dbReference type="Proteomes" id="UP000019249">
    <property type="component" value="Unassembled WGS sequence"/>
</dbReference>
<gene>
    <name evidence="1" type="ORF">MFLO_10843</name>
</gene>
<keyword evidence="2" id="KW-1185">Reference proteome</keyword>
<evidence type="ECO:0000313" key="1">
    <source>
        <dbReference type="EMBL" id="EUJ30314.1"/>
    </source>
</evidence>
<sequence>MKHIFIPGDTNKKPLLLLHGTGGDEHSLVDIAQFVAKGAPILSLRGEVSENGANRFFKRYPDGRFDLVDLAEQTERLIMETKQLTEKYGLDFEDLIAIGYSNGANIAANVLLQAEHGFHHGILFHAMPAGNDPADFEIKHRQIFLTAGVNDPIVTKADSEALVAELERRGANVETVWTVSGHQLTMPEIEGARDWYESLGGKKA</sequence>
<dbReference type="EMBL" id="AODF01000024">
    <property type="protein sequence ID" value="EUJ30314.1"/>
    <property type="molecule type" value="Genomic_DNA"/>
</dbReference>
<dbReference type="InterPro" id="IPR029058">
    <property type="entry name" value="AB_hydrolase_fold"/>
</dbReference>
<reference evidence="1 2" key="1">
    <citation type="journal article" date="2014" name="Int. J. Syst. Evol. Microbiol.">
        <title>Listeria floridensis sp. nov., Listeria aquatica sp. nov., Listeria cornellensis sp. nov., Listeria riparia sp. nov. and Listeria grandensis sp. nov., from agricultural and natural environments.</title>
        <authorList>
            <person name="den Bakker H.C."/>
            <person name="Warchocki S."/>
            <person name="Wright E.M."/>
            <person name="Allred A.F."/>
            <person name="Ahlstrom C."/>
            <person name="Manuel C.S."/>
            <person name="Stasiewicz M.J."/>
            <person name="Burrell A."/>
            <person name="Roof S."/>
            <person name="Strawn L."/>
            <person name="Fortes E.D."/>
            <person name="Nightingale K.K."/>
            <person name="Kephart D."/>
            <person name="Wiedmann M."/>
        </authorList>
    </citation>
    <scope>NUCLEOTIDE SEQUENCE [LARGE SCALE GENOMIC DNA]</scope>
    <source>
        <strain evidence="1 2">FSL S10-1187</strain>
    </source>
</reference>
<proteinExistence type="predicted"/>
<organism evidence="1 2">
    <name type="scientific">Listeria floridensis FSL S10-1187</name>
    <dbReference type="NCBI Taxonomy" id="1265817"/>
    <lineage>
        <taxon>Bacteria</taxon>
        <taxon>Bacillati</taxon>
        <taxon>Bacillota</taxon>
        <taxon>Bacilli</taxon>
        <taxon>Bacillales</taxon>
        <taxon>Listeriaceae</taxon>
        <taxon>Listeria</taxon>
    </lineage>
</organism>
<dbReference type="SUPFAM" id="SSF53474">
    <property type="entry name" value="alpha/beta-Hydrolases"/>
    <property type="match status" value="1"/>
</dbReference>